<protein>
    <submittedName>
        <fullName evidence="3">Secreted protein</fullName>
    </submittedName>
</protein>
<sequence>MSVLAYLMRSVRTLSSSTRGTTDVADADGQVKSTQSPAAQPFAMYVHFSDVCMYALASGNYPSTPKNAKRKAYPRQRTRRSNNVQRQKVSIFLRFTWWTCAAGPTNARSRQHLPRNKGLRVS</sequence>
<organism evidence="2 3">
    <name type="scientific">Panagrellus redivivus</name>
    <name type="common">Microworm</name>
    <dbReference type="NCBI Taxonomy" id="6233"/>
    <lineage>
        <taxon>Eukaryota</taxon>
        <taxon>Metazoa</taxon>
        <taxon>Ecdysozoa</taxon>
        <taxon>Nematoda</taxon>
        <taxon>Chromadorea</taxon>
        <taxon>Rhabditida</taxon>
        <taxon>Tylenchina</taxon>
        <taxon>Panagrolaimomorpha</taxon>
        <taxon>Panagrolaimoidea</taxon>
        <taxon>Panagrolaimidae</taxon>
        <taxon>Panagrellus</taxon>
    </lineage>
</organism>
<dbReference type="WBParaSite" id="Pan_g14012.t1">
    <property type="protein sequence ID" value="Pan_g14012.t1"/>
    <property type="gene ID" value="Pan_g14012"/>
</dbReference>
<accession>A0A7E4ZS74</accession>
<feature type="region of interest" description="Disordered" evidence="1">
    <location>
        <begin position="58"/>
        <end position="84"/>
    </location>
</feature>
<feature type="compositionally biased region" description="Basic residues" evidence="1">
    <location>
        <begin position="67"/>
        <end position="80"/>
    </location>
</feature>
<dbReference type="AlphaFoldDB" id="A0A7E4ZS74"/>
<evidence type="ECO:0000313" key="3">
    <source>
        <dbReference type="WBParaSite" id="Pan_g14012.t1"/>
    </source>
</evidence>
<keyword evidence="2" id="KW-1185">Reference proteome</keyword>
<evidence type="ECO:0000313" key="2">
    <source>
        <dbReference type="Proteomes" id="UP000492821"/>
    </source>
</evidence>
<dbReference type="Proteomes" id="UP000492821">
    <property type="component" value="Unassembled WGS sequence"/>
</dbReference>
<reference evidence="2" key="1">
    <citation type="journal article" date="2013" name="Genetics">
        <title>The draft genome and transcriptome of Panagrellus redivivus are shaped by the harsh demands of a free-living lifestyle.</title>
        <authorList>
            <person name="Srinivasan J."/>
            <person name="Dillman A.R."/>
            <person name="Macchietto M.G."/>
            <person name="Heikkinen L."/>
            <person name="Lakso M."/>
            <person name="Fracchia K.M."/>
            <person name="Antoshechkin I."/>
            <person name="Mortazavi A."/>
            <person name="Wong G."/>
            <person name="Sternberg P.W."/>
        </authorList>
    </citation>
    <scope>NUCLEOTIDE SEQUENCE [LARGE SCALE GENOMIC DNA]</scope>
    <source>
        <strain evidence="2">MT8872</strain>
    </source>
</reference>
<reference evidence="3" key="2">
    <citation type="submission" date="2020-10" db="UniProtKB">
        <authorList>
            <consortium name="WormBaseParasite"/>
        </authorList>
    </citation>
    <scope>IDENTIFICATION</scope>
</reference>
<evidence type="ECO:0000256" key="1">
    <source>
        <dbReference type="SAM" id="MobiDB-lite"/>
    </source>
</evidence>
<name>A0A7E4ZS74_PANRE</name>
<proteinExistence type="predicted"/>